<dbReference type="EC" id="6.1.1.16" evidence="13"/>
<organism evidence="15 16">
    <name type="scientific">Devosia insulae DS-56</name>
    <dbReference type="NCBI Taxonomy" id="1116389"/>
    <lineage>
        <taxon>Bacteria</taxon>
        <taxon>Pseudomonadati</taxon>
        <taxon>Pseudomonadota</taxon>
        <taxon>Alphaproteobacteria</taxon>
        <taxon>Hyphomicrobiales</taxon>
        <taxon>Devosiaceae</taxon>
        <taxon>Devosia</taxon>
    </lineage>
</organism>
<keyword evidence="7 13" id="KW-0547">Nucleotide-binding</keyword>
<dbReference type="NCBIfam" id="TIGR00435">
    <property type="entry name" value="cysS"/>
    <property type="match status" value="1"/>
</dbReference>
<dbReference type="HAMAP" id="MF_00041">
    <property type="entry name" value="Cys_tRNA_synth"/>
    <property type="match status" value="1"/>
</dbReference>
<dbReference type="SUPFAM" id="SSF52374">
    <property type="entry name" value="Nucleotidylyl transferase"/>
    <property type="match status" value="1"/>
</dbReference>
<evidence type="ECO:0000256" key="12">
    <source>
        <dbReference type="ARBA" id="ARBA00047398"/>
    </source>
</evidence>
<comment type="caution">
    <text evidence="15">The sequence shown here is derived from an EMBL/GenBank/DDBJ whole genome shotgun (WGS) entry which is preliminary data.</text>
</comment>
<dbReference type="RefSeq" id="WP_069908492.1">
    <property type="nucleotide sequence ID" value="NZ_LAJE02000074.1"/>
</dbReference>
<dbReference type="FunFam" id="3.40.50.620:FF:000068">
    <property type="entry name" value="Cysteine--tRNA ligase"/>
    <property type="match status" value="1"/>
</dbReference>
<proteinExistence type="inferred from homology"/>
<evidence type="ECO:0000256" key="6">
    <source>
        <dbReference type="ARBA" id="ARBA00022723"/>
    </source>
</evidence>
<feature type="short sequence motif" description="'KMSKS' region" evidence="13">
    <location>
        <begin position="278"/>
        <end position="282"/>
    </location>
</feature>
<evidence type="ECO:0000256" key="8">
    <source>
        <dbReference type="ARBA" id="ARBA00022833"/>
    </source>
</evidence>
<evidence type="ECO:0000259" key="14">
    <source>
        <dbReference type="Pfam" id="PF01406"/>
    </source>
</evidence>
<dbReference type="PANTHER" id="PTHR10890">
    <property type="entry name" value="CYSTEINYL-TRNA SYNTHETASE"/>
    <property type="match status" value="1"/>
</dbReference>
<feature type="binding site" evidence="13">
    <location>
        <position position="220"/>
    </location>
    <ligand>
        <name>Zn(2+)</name>
        <dbReference type="ChEBI" id="CHEBI:29105"/>
    </ligand>
</feature>
<dbReference type="GO" id="GO:0005524">
    <property type="term" value="F:ATP binding"/>
    <property type="evidence" value="ECO:0007669"/>
    <property type="project" value="UniProtKB-UniRule"/>
</dbReference>
<protein>
    <recommendedName>
        <fullName evidence="13">Cysteine--tRNA ligase</fullName>
        <ecNumber evidence="13">6.1.1.16</ecNumber>
    </recommendedName>
    <alternativeName>
        <fullName evidence="13">Cysteinyl-tRNA synthetase</fullName>
        <shortName evidence="13">CysRS</shortName>
    </alternativeName>
</protein>
<dbReference type="EMBL" id="LAJE02000074">
    <property type="protein sequence ID" value="OEO32358.1"/>
    <property type="molecule type" value="Genomic_DNA"/>
</dbReference>
<keyword evidence="9 13" id="KW-0067">ATP-binding</keyword>
<dbReference type="InterPro" id="IPR015803">
    <property type="entry name" value="Cys-tRNA-ligase"/>
</dbReference>
<comment type="catalytic activity">
    <reaction evidence="12 13">
        <text>tRNA(Cys) + L-cysteine + ATP = L-cysteinyl-tRNA(Cys) + AMP + diphosphate</text>
        <dbReference type="Rhea" id="RHEA:17773"/>
        <dbReference type="Rhea" id="RHEA-COMP:9661"/>
        <dbReference type="Rhea" id="RHEA-COMP:9679"/>
        <dbReference type="ChEBI" id="CHEBI:30616"/>
        <dbReference type="ChEBI" id="CHEBI:33019"/>
        <dbReference type="ChEBI" id="CHEBI:35235"/>
        <dbReference type="ChEBI" id="CHEBI:78442"/>
        <dbReference type="ChEBI" id="CHEBI:78517"/>
        <dbReference type="ChEBI" id="CHEBI:456215"/>
        <dbReference type="EC" id="6.1.1.16"/>
    </reaction>
</comment>
<dbReference type="InterPro" id="IPR014729">
    <property type="entry name" value="Rossmann-like_a/b/a_fold"/>
</dbReference>
<comment type="subcellular location">
    <subcellularLocation>
        <location evidence="1 13">Cytoplasm</location>
    </subcellularLocation>
</comment>
<dbReference type="GO" id="GO:0006423">
    <property type="term" value="P:cysteinyl-tRNA aminoacylation"/>
    <property type="evidence" value="ECO:0007669"/>
    <property type="project" value="UniProtKB-UniRule"/>
</dbReference>
<accession>A0A1E5XUU4</accession>
<evidence type="ECO:0000256" key="9">
    <source>
        <dbReference type="ARBA" id="ARBA00022840"/>
    </source>
</evidence>
<dbReference type="AlphaFoldDB" id="A0A1E5XUU4"/>
<feature type="binding site" evidence="13">
    <location>
        <position position="249"/>
    </location>
    <ligand>
        <name>Zn(2+)</name>
        <dbReference type="ChEBI" id="CHEBI:29105"/>
    </ligand>
</feature>
<evidence type="ECO:0000256" key="13">
    <source>
        <dbReference type="HAMAP-Rule" id="MF_00041"/>
    </source>
</evidence>
<sequence length="466" mass="51887">MGQTTLKLHNTLTRAKEDFVPIDPNNVRMYVCGPTVYDYAHIGNARPVIVFDLLYRLLRHVYGADHVTYARNITDVDDKINARAVRDYPGLPLNEAIRKVTEKTADQYFKDVAALGTLEPDHQPRATDFIPEMQSLISTLIGSRHAYEAAGEVLFDVGSMPDYGKLSGRNLEDNLAGARIAVDAHKKNPADFVLWKQSSAEEPGWDSPWGRGRPGWHIECSAMSERYLGQVFDIHAGGLDLIFPHHENEIAQSRCAHGTPVMANYWLHNGFLQVEGQKMSKSLGNFITMHELLETDTFGGRKWPGEVLRLAMLMTHYREPIDFSVKRLEEAEQKLRDWQRAAKPRPGTPPEPSVVAELTDDLNFHRASVALDVVARKANRGTETAANCLAATLEFLGFTTDGLLTAAAADAPEGVEQAVAARLAALNAKDFAKADTIRAELLTQGVQLMDYKDEAGQRQTKWEVVR</sequence>
<evidence type="ECO:0000313" key="16">
    <source>
        <dbReference type="Proteomes" id="UP000095463"/>
    </source>
</evidence>
<keyword evidence="8 13" id="KW-0862">Zinc</keyword>
<evidence type="ECO:0000256" key="5">
    <source>
        <dbReference type="ARBA" id="ARBA00022598"/>
    </source>
</evidence>
<dbReference type="Proteomes" id="UP000095463">
    <property type="component" value="Unassembled WGS sequence"/>
</dbReference>
<keyword evidence="5 13" id="KW-0436">Ligase</keyword>
<comment type="similarity">
    <text evidence="2 13">Belongs to the class-I aminoacyl-tRNA synthetase family.</text>
</comment>
<name>A0A1E5XUU4_9HYPH</name>
<dbReference type="InterPro" id="IPR024909">
    <property type="entry name" value="Cys-tRNA/MSH_ligase"/>
</dbReference>
<dbReference type="GO" id="GO:0004817">
    <property type="term" value="F:cysteine-tRNA ligase activity"/>
    <property type="evidence" value="ECO:0007669"/>
    <property type="project" value="UniProtKB-UniRule"/>
</dbReference>
<keyword evidence="4 13" id="KW-0963">Cytoplasm</keyword>
<evidence type="ECO:0000256" key="7">
    <source>
        <dbReference type="ARBA" id="ARBA00022741"/>
    </source>
</evidence>
<comment type="cofactor">
    <cofactor evidence="13">
        <name>Zn(2+)</name>
        <dbReference type="ChEBI" id="CHEBI:29105"/>
    </cofactor>
    <text evidence="13">Binds 1 zinc ion per subunit.</text>
</comment>
<feature type="domain" description="tRNA synthetases class I catalytic" evidence="14">
    <location>
        <begin position="19"/>
        <end position="332"/>
    </location>
</feature>
<dbReference type="GO" id="GO:0005829">
    <property type="term" value="C:cytosol"/>
    <property type="evidence" value="ECO:0007669"/>
    <property type="project" value="TreeGrafter"/>
</dbReference>
<feature type="binding site" evidence="13">
    <location>
        <position position="32"/>
    </location>
    <ligand>
        <name>Zn(2+)</name>
        <dbReference type="ChEBI" id="CHEBI:29105"/>
    </ligand>
</feature>
<evidence type="ECO:0000256" key="1">
    <source>
        <dbReference type="ARBA" id="ARBA00004496"/>
    </source>
</evidence>
<evidence type="ECO:0000256" key="4">
    <source>
        <dbReference type="ARBA" id="ARBA00022490"/>
    </source>
</evidence>
<dbReference type="PANTHER" id="PTHR10890:SF3">
    <property type="entry name" value="CYSTEINE--TRNA LIGASE, CYTOPLASMIC"/>
    <property type="match status" value="1"/>
</dbReference>
<evidence type="ECO:0000256" key="10">
    <source>
        <dbReference type="ARBA" id="ARBA00022917"/>
    </source>
</evidence>
<feature type="short sequence motif" description="'HIGH' region" evidence="13">
    <location>
        <begin position="34"/>
        <end position="44"/>
    </location>
</feature>
<keyword evidence="16" id="KW-1185">Reference proteome</keyword>
<keyword evidence="10 13" id="KW-0648">Protein biosynthesis</keyword>
<keyword evidence="11 13" id="KW-0030">Aminoacyl-tRNA synthetase</keyword>
<dbReference type="Pfam" id="PF01406">
    <property type="entry name" value="tRNA-synt_1e"/>
    <property type="match status" value="1"/>
</dbReference>
<dbReference type="GO" id="GO:0008270">
    <property type="term" value="F:zinc ion binding"/>
    <property type="evidence" value="ECO:0007669"/>
    <property type="project" value="UniProtKB-UniRule"/>
</dbReference>
<keyword evidence="6 13" id="KW-0479">Metal-binding</keyword>
<dbReference type="CDD" id="cd00672">
    <property type="entry name" value="CysRS_core"/>
    <property type="match status" value="1"/>
</dbReference>
<dbReference type="InterPro" id="IPR009080">
    <property type="entry name" value="tRNAsynth_Ia_anticodon-bd"/>
</dbReference>
<evidence type="ECO:0000256" key="2">
    <source>
        <dbReference type="ARBA" id="ARBA00005594"/>
    </source>
</evidence>
<dbReference type="SUPFAM" id="SSF47323">
    <property type="entry name" value="Anticodon-binding domain of a subclass of class I aminoacyl-tRNA synthetases"/>
    <property type="match status" value="1"/>
</dbReference>
<evidence type="ECO:0000256" key="11">
    <source>
        <dbReference type="ARBA" id="ARBA00023146"/>
    </source>
</evidence>
<evidence type="ECO:0000256" key="3">
    <source>
        <dbReference type="ARBA" id="ARBA00011245"/>
    </source>
</evidence>
<dbReference type="Gene3D" id="3.40.50.620">
    <property type="entry name" value="HUPs"/>
    <property type="match status" value="1"/>
</dbReference>
<comment type="subunit">
    <text evidence="3 13">Monomer.</text>
</comment>
<feature type="binding site" evidence="13">
    <location>
        <position position="281"/>
    </location>
    <ligand>
        <name>ATP</name>
        <dbReference type="ChEBI" id="CHEBI:30616"/>
    </ligand>
</feature>
<gene>
    <name evidence="13" type="primary">cysS</name>
    <name evidence="15" type="ORF">VW23_012000</name>
</gene>
<feature type="binding site" evidence="13">
    <location>
        <position position="245"/>
    </location>
    <ligand>
        <name>Zn(2+)</name>
        <dbReference type="ChEBI" id="CHEBI:29105"/>
    </ligand>
</feature>
<reference evidence="15 16" key="1">
    <citation type="journal article" date="2015" name="Genome Announc.">
        <title>Genome Assemblies of Three Soil-Associated Devosia species: D. insulae, D. limi, and D. soli.</title>
        <authorList>
            <person name="Hassan Y.I."/>
            <person name="Lepp D."/>
            <person name="Zhou T."/>
        </authorList>
    </citation>
    <scope>NUCLEOTIDE SEQUENCE [LARGE SCALE GENOMIC DNA]</scope>
    <source>
        <strain evidence="15 16">DS-56</strain>
    </source>
</reference>
<evidence type="ECO:0000313" key="15">
    <source>
        <dbReference type="EMBL" id="OEO32358.1"/>
    </source>
</evidence>
<dbReference type="InterPro" id="IPR032678">
    <property type="entry name" value="tRNA-synt_1_cat_dom"/>
</dbReference>
<dbReference type="PRINTS" id="PR00983">
    <property type="entry name" value="TRNASYNTHCYS"/>
</dbReference>